<keyword evidence="4" id="KW-1185">Reference proteome</keyword>
<dbReference type="Proteomes" id="UP000549113">
    <property type="component" value="Unassembled WGS sequence"/>
</dbReference>
<name>A0AA40SPA9_9MICO</name>
<keyword evidence="2" id="KW-0812">Transmembrane</keyword>
<keyword evidence="2" id="KW-0472">Membrane</keyword>
<sequence length="109" mass="11519">METTDLVPFTPDEPPLAASGDEADTGTSATRPRTRWAAILWGLVFAALAVAGIQLVSSPERFDQMLDWLAALTAPAVIAYALLTVGVLVLVAGLVGLLRRAHVLLAARR</sequence>
<evidence type="ECO:0000256" key="2">
    <source>
        <dbReference type="SAM" id="Phobius"/>
    </source>
</evidence>
<dbReference type="AlphaFoldDB" id="A0AA40SPA9"/>
<evidence type="ECO:0000313" key="4">
    <source>
        <dbReference type="Proteomes" id="UP000549113"/>
    </source>
</evidence>
<accession>A0AA40SPA9</accession>
<keyword evidence="2" id="KW-1133">Transmembrane helix</keyword>
<gene>
    <name evidence="3" type="ORF">BKA10_001727</name>
</gene>
<proteinExistence type="predicted"/>
<feature type="transmembrane region" description="Helical" evidence="2">
    <location>
        <begin position="36"/>
        <end position="57"/>
    </location>
</feature>
<dbReference type="EMBL" id="JACIFH010000001">
    <property type="protein sequence ID" value="MBB4139933.1"/>
    <property type="molecule type" value="Genomic_DNA"/>
</dbReference>
<evidence type="ECO:0000313" key="3">
    <source>
        <dbReference type="EMBL" id="MBB4139933.1"/>
    </source>
</evidence>
<comment type="caution">
    <text evidence="3">The sequence shown here is derived from an EMBL/GenBank/DDBJ whole genome shotgun (WGS) entry which is preliminary data.</text>
</comment>
<organism evidence="3 4">
    <name type="scientific">Microbacterium invictum</name>
    <dbReference type="NCBI Taxonomy" id="515415"/>
    <lineage>
        <taxon>Bacteria</taxon>
        <taxon>Bacillati</taxon>
        <taxon>Actinomycetota</taxon>
        <taxon>Actinomycetes</taxon>
        <taxon>Micrococcales</taxon>
        <taxon>Microbacteriaceae</taxon>
        <taxon>Microbacterium</taxon>
    </lineage>
</organism>
<dbReference type="RefSeq" id="WP_241739891.1">
    <property type="nucleotide sequence ID" value="NZ_BAABCO010000005.1"/>
</dbReference>
<feature type="region of interest" description="Disordered" evidence="1">
    <location>
        <begin position="1"/>
        <end position="30"/>
    </location>
</feature>
<evidence type="ECO:0000256" key="1">
    <source>
        <dbReference type="SAM" id="MobiDB-lite"/>
    </source>
</evidence>
<feature type="transmembrane region" description="Helical" evidence="2">
    <location>
        <begin position="77"/>
        <end position="98"/>
    </location>
</feature>
<reference evidence="3 4" key="1">
    <citation type="submission" date="2020-08" db="EMBL/GenBank/DDBJ databases">
        <title>Sequencing the genomes of 1000 actinobacteria strains.</title>
        <authorList>
            <person name="Klenk H.-P."/>
        </authorList>
    </citation>
    <scope>NUCLEOTIDE SEQUENCE [LARGE SCALE GENOMIC DNA]</scope>
    <source>
        <strain evidence="3 4">DSM 19600</strain>
    </source>
</reference>
<protein>
    <submittedName>
        <fullName evidence="3">Uncharacterized protein</fullName>
    </submittedName>
</protein>